<feature type="transmembrane region" description="Helical" evidence="1">
    <location>
        <begin position="39"/>
        <end position="58"/>
    </location>
</feature>
<protein>
    <submittedName>
        <fullName evidence="2">Uncharacterized protein</fullName>
    </submittedName>
</protein>
<keyword evidence="1" id="KW-1133">Transmembrane helix</keyword>
<sequence length="263" mass="30870">MNKIQQTCKTFFKQQSKLIHEKQFWQIQLINGFQGIVRLGAYLAVTAVFIFFLSLTLIQKPLTTTEAKTFIIGLSFVVVFILFLMTVLFPLAFFAASSGEKGKLFNSLWILFFMIFLSFGTLSNPTEKLVELSLEWMGYFLIIAYAALLLKIVSKALIFKNIDNEKEFERWTPFMRKVVSEEVKEQDFTYDIKNMKSGYDKTVTYKTKLKFKYSFVWITRSVQKHDPSLELHDQLDKVYWPLEKFTHGQRPLIRKKKEVKNGK</sequence>
<accession>A0ABD5GMZ4</accession>
<gene>
    <name evidence="2" type="ORF">RZO27_03795</name>
</gene>
<dbReference type="EMBL" id="JAWHVN010000024">
    <property type="protein sequence ID" value="MDV2618254.1"/>
    <property type="molecule type" value="Genomic_DNA"/>
</dbReference>
<evidence type="ECO:0000313" key="2">
    <source>
        <dbReference type="EMBL" id="MDV2618254.1"/>
    </source>
</evidence>
<feature type="transmembrane region" description="Helical" evidence="1">
    <location>
        <begin position="108"/>
        <end position="124"/>
    </location>
</feature>
<name>A0ABD5GMZ4_9LACT</name>
<comment type="caution">
    <text evidence="2">The sequence shown here is derived from an EMBL/GenBank/DDBJ whole genome shotgun (WGS) entry which is preliminary data.</text>
</comment>
<organism evidence="2 3">
    <name type="scientific">Lactococcus lactis</name>
    <dbReference type="NCBI Taxonomy" id="1358"/>
    <lineage>
        <taxon>Bacteria</taxon>
        <taxon>Bacillati</taxon>
        <taxon>Bacillota</taxon>
        <taxon>Bacilli</taxon>
        <taxon>Lactobacillales</taxon>
        <taxon>Streptococcaceae</taxon>
        <taxon>Lactococcus</taxon>
    </lineage>
</organism>
<dbReference type="Proteomes" id="UP001186159">
    <property type="component" value="Unassembled WGS sequence"/>
</dbReference>
<feature type="transmembrane region" description="Helical" evidence="1">
    <location>
        <begin position="70"/>
        <end position="96"/>
    </location>
</feature>
<feature type="transmembrane region" description="Helical" evidence="1">
    <location>
        <begin position="136"/>
        <end position="153"/>
    </location>
</feature>
<evidence type="ECO:0000313" key="3">
    <source>
        <dbReference type="Proteomes" id="UP001186159"/>
    </source>
</evidence>
<dbReference type="AlphaFoldDB" id="A0ABD5GMZ4"/>
<keyword evidence="1" id="KW-0812">Transmembrane</keyword>
<keyword evidence="1" id="KW-0472">Membrane</keyword>
<reference evidence="2 3" key="1">
    <citation type="submission" date="2023-10" db="EMBL/GenBank/DDBJ databases">
        <title>Production of high quality cheese from raw caw milk (raw cheese).</title>
        <authorList>
            <person name="Samouris G."/>
        </authorList>
    </citation>
    <scope>NUCLEOTIDE SEQUENCE [LARGE SCALE GENOMIC DNA]</scope>
    <source>
        <strain evidence="2 3">MRS-5</strain>
    </source>
</reference>
<dbReference type="RefSeq" id="WP_317070655.1">
    <property type="nucleotide sequence ID" value="NZ_JAWHVN010000024.1"/>
</dbReference>
<proteinExistence type="predicted"/>
<evidence type="ECO:0000256" key="1">
    <source>
        <dbReference type="SAM" id="Phobius"/>
    </source>
</evidence>